<feature type="compositionally biased region" description="Pro residues" evidence="3">
    <location>
        <begin position="1"/>
        <end position="10"/>
    </location>
</feature>
<dbReference type="Proteomes" id="UP001165122">
    <property type="component" value="Unassembled WGS sequence"/>
</dbReference>
<dbReference type="EMBL" id="BRXW01000407">
    <property type="protein sequence ID" value="GMH51612.1"/>
    <property type="molecule type" value="Genomic_DNA"/>
</dbReference>
<dbReference type="SUPFAM" id="SSF53927">
    <property type="entry name" value="Cytidine deaminase-like"/>
    <property type="match status" value="1"/>
</dbReference>
<dbReference type="Pfam" id="PF00383">
    <property type="entry name" value="dCMP_cyt_deam_1"/>
    <property type="match status" value="1"/>
</dbReference>
<dbReference type="GO" id="GO:0008270">
    <property type="term" value="F:zinc ion binding"/>
    <property type="evidence" value="ECO:0007669"/>
    <property type="project" value="InterPro"/>
</dbReference>
<dbReference type="AlphaFoldDB" id="A0A9W6ZBW8"/>
<dbReference type="InterPro" id="IPR016192">
    <property type="entry name" value="APOBEC/CMP_deaminase_Zn-bd"/>
</dbReference>
<evidence type="ECO:0000256" key="2">
    <source>
        <dbReference type="ARBA" id="ARBA00022833"/>
    </source>
</evidence>
<dbReference type="OrthoDB" id="408702at2759"/>
<feature type="region of interest" description="Disordered" evidence="3">
    <location>
        <begin position="1"/>
        <end position="37"/>
    </location>
</feature>
<evidence type="ECO:0000256" key="3">
    <source>
        <dbReference type="SAM" id="MobiDB-lite"/>
    </source>
</evidence>
<gene>
    <name evidence="5" type="ORF">TrLO_g2526</name>
</gene>
<proteinExistence type="predicted"/>
<evidence type="ECO:0000256" key="1">
    <source>
        <dbReference type="ARBA" id="ARBA00022723"/>
    </source>
</evidence>
<dbReference type="InterPro" id="IPR016193">
    <property type="entry name" value="Cytidine_deaminase-like"/>
</dbReference>
<dbReference type="GO" id="GO:0016787">
    <property type="term" value="F:hydrolase activity"/>
    <property type="evidence" value="ECO:0007669"/>
    <property type="project" value="InterPro"/>
</dbReference>
<reference evidence="6" key="1">
    <citation type="journal article" date="2023" name="Commun. Biol.">
        <title>Genome analysis of Parmales, the sister group of diatoms, reveals the evolutionary specialization of diatoms from phago-mixotrophs to photoautotrophs.</title>
        <authorList>
            <person name="Ban H."/>
            <person name="Sato S."/>
            <person name="Yoshikawa S."/>
            <person name="Yamada K."/>
            <person name="Nakamura Y."/>
            <person name="Ichinomiya M."/>
            <person name="Sato N."/>
            <person name="Blanc-Mathieu R."/>
            <person name="Endo H."/>
            <person name="Kuwata A."/>
            <person name="Ogata H."/>
        </authorList>
    </citation>
    <scope>NUCLEOTIDE SEQUENCE [LARGE SCALE GENOMIC DNA]</scope>
    <source>
        <strain evidence="6">NIES 3700</strain>
    </source>
</reference>
<sequence>MATKRPPPPSAISESITAKRLAPAPSPISSNPSFSEARRSRFMTPSMSLMACLTSNDFQCLQRGMEILAWHGQPKTSENLIKISERLFEGRFEDAESIVMTLPKEPDAPEVTEKVIEVPVEVKGGQKQPQKKKKINKQKNNIGPTMKTLVSSSSHSTKTDRYLAAKLRVQKALKDSSVDVSVNARVFLTMAAVENGEEEVAKETLTSLSQTNPSIQLRHAPNTTPNTTSLFFTTFATPLETIFPPYLTSKFSSLNLTPPPSPPTFIAKIIKSAYTAALLGDQDGSKHGAVLLDSSDKVLSIGWNHRYLVKSDNKLTRKKVIHAEVHAILQVSDLEKLKGSTVFILETNAHPGHPTFETAHPCPNCNNVLTKCGVKQAVYTREEGGLGAWAYNCNPELEAPTLDFAREAGTWSKDSKRFELMEGLDFCGVCSSGDN</sequence>
<protein>
    <recommendedName>
        <fullName evidence="4">CMP/dCMP-type deaminase domain-containing protein</fullName>
    </recommendedName>
</protein>
<feature type="domain" description="CMP/dCMP-type deaminase" evidence="4">
    <location>
        <begin position="268"/>
        <end position="379"/>
    </location>
</feature>
<dbReference type="PROSITE" id="PS00903">
    <property type="entry name" value="CYT_DCMP_DEAMINASES_1"/>
    <property type="match status" value="1"/>
</dbReference>
<dbReference type="InterPro" id="IPR002125">
    <property type="entry name" value="CMP_dCMP_dom"/>
</dbReference>
<keyword evidence="6" id="KW-1185">Reference proteome</keyword>
<dbReference type="Gene3D" id="3.40.140.10">
    <property type="entry name" value="Cytidine Deaminase, domain 2"/>
    <property type="match status" value="1"/>
</dbReference>
<evidence type="ECO:0000313" key="5">
    <source>
        <dbReference type="EMBL" id="GMH51612.1"/>
    </source>
</evidence>
<keyword evidence="2" id="KW-0862">Zinc</keyword>
<keyword evidence="1" id="KW-0479">Metal-binding</keyword>
<accession>A0A9W6ZBW8</accession>
<evidence type="ECO:0000313" key="6">
    <source>
        <dbReference type="Proteomes" id="UP001165122"/>
    </source>
</evidence>
<evidence type="ECO:0000259" key="4">
    <source>
        <dbReference type="Pfam" id="PF00383"/>
    </source>
</evidence>
<organism evidence="5 6">
    <name type="scientific">Triparma laevis f. longispina</name>
    <dbReference type="NCBI Taxonomy" id="1714387"/>
    <lineage>
        <taxon>Eukaryota</taxon>
        <taxon>Sar</taxon>
        <taxon>Stramenopiles</taxon>
        <taxon>Ochrophyta</taxon>
        <taxon>Bolidophyceae</taxon>
        <taxon>Parmales</taxon>
        <taxon>Triparmaceae</taxon>
        <taxon>Triparma</taxon>
    </lineage>
</organism>
<name>A0A9W6ZBW8_9STRA</name>
<comment type="caution">
    <text evidence="5">The sequence shown here is derived from an EMBL/GenBank/DDBJ whole genome shotgun (WGS) entry which is preliminary data.</text>
</comment>
<feature type="region of interest" description="Disordered" evidence="3">
    <location>
        <begin position="123"/>
        <end position="154"/>
    </location>
</feature>